<keyword evidence="5" id="KW-0732">Signal</keyword>
<gene>
    <name evidence="10" type="ORF">GCM10023231_14940</name>
</gene>
<evidence type="ECO:0000256" key="6">
    <source>
        <dbReference type="ARBA" id="ARBA00023136"/>
    </source>
</evidence>
<evidence type="ECO:0000256" key="4">
    <source>
        <dbReference type="ARBA" id="ARBA00022692"/>
    </source>
</evidence>
<evidence type="ECO:0000259" key="9">
    <source>
        <dbReference type="Pfam" id="PF14905"/>
    </source>
</evidence>
<evidence type="ECO:0000313" key="11">
    <source>
        <dbReference type="Proteomes" id="UP001501411"/>
    </source>
</evidence>
<keyword evidence="7" id="KW-0998">Cell outer membrane</keyword>
<evidence type="ECO:0000256" key="5">
    <source>
        <dbReference type="ARBA" id="ARBA00022729"/>
    </source>
</evidence>
<feature type="domain" description="Outer membrane protein beta-barrel" evidence="9">
    <location>
        <begin position="384"/>
        <end position="621"/>
    </location>
</feature>
<evidence type="ECO:0000256" key="3">
    <source>
        <dbReference type="ARBA" id="ARBA00022452"/>
    </source>
</evidence>
<dbReference type="PANTHER" id="PTHR30069:SF29">
    <property type="entry name" value="HEMOGLOBIN AND HEMOGLOBIN-HAPTOGLOBIN-BINDING PROTEIN 1-RELATED"/>
    <property type="match status" value="1"/>
</dbReference>
<organism evidence="10 11">
    <name type="scientific">Olivibacter ginsenosidimutans</name>
    <dbReference type="NCBI Taxonomy" id="1176537"/>
    <lineage>
        <taxon>Bacteria</taxon>
        <taxon>Pseudomonadati</taxon>
        <taxon>Bacteroidota</taxon>
        <taxon>Sphingobacteriia</taxon>
        <taxon>Sphingobacteriales</taxon>
        <taxon>Sphingobacteriaceae</taxon>
        <taxon>Olivibacter</taxon>
    </lineage>
</organism>
<dbReference type="Pfam" id="PF07715">
    <property type="entry name" value="Plug"/>
    <property type="match status" value="1"/>
</dbReference>
<dbReference type="PANTHER" id="PTHR30069">
    <property type="entry name" value="TONB-DEPENDENT OUTER MEMBRANE RECEPTOR"/>
    <property type="match status" value="1"/>
</dbReference>
<name>A0ABP9AXX2_9SPHI</name>
<dbReference type="InterPro" id="IPR041700">
    <property type="entry name" value="OMP_b-brl_3"/>
</dbReference>
<keyword evidence="10" id="KW-0675">Receptor</keyword>
<comment type="subcellular location">
    <subcellularLocation>
        <location evidence="1">Cell outer membrane</location>
        <topology evidence="1">Multi-pass membrane protein</topology>
    </subcellularLocation>
</comment>
<proteinExistence type="predicted"/>
<dbReference type="InterPro" id="IPR012910">
    <property type="entry name" value="Plug_dom"/>
</dbReference>
<accession>A0ABP9AXX2</accession>
<evidence type="ECO:0000313" key="10">
    <source>
        <dbReference type="EMBL" id="GAA4787806.1"/>
    </source>
</evidence>
<keyword evidence="2" id="KW-0813">Transport</keyword>
<dbReference type="Gene3D" id="2.170.130.10">
    <property type="entry name" value="TonB-dependent receptor, plug domain"/>
    <property type="match status" value="1"/>
</dbReference>
<keyword evidence="4" id="KW-0812">Transmembrane</keyword>
<dbReference type="InterPro" id="IPR036942">
    <property type="entry name" value="Beta-barrel_TonB_sf"/>
</dbReference>
<dbReference type="Pfam" id="PF14905">
    <property type="entry name" value="OMP_b-brl_3"/>
    <property type="match status" value="1"/>
</dbReference>
<dbReference type="InterPro" id="IPR039426">
    <property type="entry name" value="TonB-dep_rcpt-like"/>
</dbReference>
<evidence type="ECO:0000256" key="2">
    <source>
        <dbReference type="ARBA" id="ARBA00022448"/>
    </source>
</evidence>
<reference evidence="11" key="1">
    <citation type="journal article" date="2019" name="Int. J. Syst. Evol. Microbiol.">
        <title>The Global Catalogue of Microorganisms (GCM) 10K type strain sequencing project: providing services to taxonomists for standard genome sequencing and annotation.</title>
        <authorList>
            <consortium name="The Broad Institute Genomics Platform"/>
            <consortium name="The Broad Institute Genome Sequencing Center for Infectious Disease"/>
            <person name="Wu L."/>
            <person name="Ma J."/>
        </authorList>
    </citation>
    <scope>NUCLEOTIDE SEQUENCE [LARGE SCALE GENOMIC DNA]</scope>
    <source>
        <strain evidence="11">JCM 18200</strain>
    </source>
</reference>
<keyword evidence="11" id="KW-1185">Reference proteome</keyword>
<keyword evidence="6" id="KW-0472">Membrane</keyword>
<evidence type="ECO:0000259" key="8">
    <source>
        <dbReference type="Pfam" id="PF07715"/>
    </source>
</evidence>
<protein>
    <submittedName>
        <fullName evidence="10">TonB-dependent receptor</fullName>
    </submittedName>
</protein>
<dbReference type="EMBL" id="BAABIQ010000008">
    <property type="protein sequence ID" value="GAA4787806.1"/>
    <property type="molecule type" value="Genomic_DNA"/>
</dbReference>
<keyword evidence="3" id="KW-1134">Transmembrane beta strand</keyword>
<dbReference type="InterPro" id="IPR037066">
    <property type="entry name" value="Plug_dom_sf"/>
</dbReference>
<comment type="caution">
    <text evidence="10">The sequence shown here is derived from an EMBL/GenBank/DDBJ whole genome shotgun (WGS) entry which is preliminary data.</text>
</comment>
<dbReference type="Proteomes" id="UP001501411">
    <property type="component" value="Unassembled WGS sequence"/>
</dbReference>
<evidence type="ECO:0000256" key="1">
    <source>
        <dbReference type="ARBA" id="ARBA00004571"/>
    </source>
</evidence>
<dbReference type="Gene3D" id="2.40.170.20">
    <property type="entry name" value="TonB-dependent receptor, beta-barrel domain"/>
    <property type="match status" value="1"/>
</dbReference>
<dbReference type="SUPFAM" id="SSF56935">
    <property type="entry name" value="Porins"/>
    <property type="match status" value="1"/>
</dbReference>
<evidence type="ECO:0000256" key="7">
    <source>
        <dbReference type="ARBA" id="ARBA00023237"/>
    </source>
</evidence>
<sequence length="641" mass="72947">MDTVMVYTFKNSTLLSSPTPVQRLSGQQLERLGSLSVADATRFLSGIQLKDYGGIGGLKTINVRSMGANHTTVYLDGLPISNAQNGQVDLGKFALDNIAKISLYSGDRPLLLQPAKAYASASSIYLESQLPAMENGQKQSLKAVLKTGSFGLFNPSLQWQKQLSTRTTASLSTAYTQANGRYRFRIYDTNYDTIATRENTDIRSLRTELFLNSELPDGNWNTHAYFYQSKRGLPDAVVANKFKPIMLGLGQRQNDRNIFLQTSIQKKFNRYHMAVKAKYANDYTYYTDPTIVKLEGPLENHYHQQETYLSLANSYDLTKGWGFALSGDWQWNKLNADLDNFAYPTRNTVLVASATRYKSDRLTLQSSLLVTWVQDGTKYNQAASRKTKMSPAASLSWQPFFQKDFFLRAFYKRIFRMPTFNDLYYTAIGNTLLDPEYAHQFDAGFTFAKTFNQQSGYINLQTDGYYNLVTNKIVATPAANQFRWIMYNLDRVSIKGIDVVLKGGLSLSRDLKLDVGINYSYEDARIKTDATSGMKYNAGEQVPYIPWHSGSFIMQVDYKNFLLNYSFVYTGERYSQAANSSENYLQPWYTHDLAVGKGWLIGHRKMRVMGEVNNIFNQAYEVVKSFPMPGRSYRLTLIFNY</sequence>
<feature type="domain" description="TonB-dependent receptor plug" evidence="8">
    <location>
        <begin position="15"/>
        <end position="110"/>
    </location>
</feature>